<protein>
    <recommendedName>
        <fullName evidence="2">J domain-containing protein</fullName>
    </recommendedName>
</protein>
<dbReference type="SMART" id="SM00271">
    <property type="entry name" value="DnaJ"/>
    <property type="match status" value="1"/>
</dbReference>
<organism evidence="3 4">
    <name type="scientific">Prorocentrum cordatum</name>
    <dbReference type="NCBI Taxonomy" id="2364126"/>
    <lineage>
        <taxon>Eukaryota</taxon>
        <taxon>Sar</taxon>
        <taxon>Alveolata</taxon>
        <taxon>Dinophyceae</taxon>
        <taxon>Prorocentrales</taxon>
        <taxon>Prorocentraceae</taxon>
        <taxon>Prorocentrum</taxon>
    </lineage>
</organism>
<sequence>MAVELSVPTDAPSVEAALEVARQRGSPEVVVRLEEGHSEPAQAWPLELQASASGPDTLRRIEVLGPPGRAASVRDVGLDAHGSAEPGGEEVRVVLRGVVVRGCAVLGGRGCELEDCEVRCGVEVGNEGAGVVRGCSIRARRVGVSVRGPVVLEGNEVDGCDVGVGIYGNPAAELRGNTLRGCRAAAVMLHCSLGSQEGCTLQLAPVLASSNALEGCGRQVEVCVEVEGAVPLSFEQWPLPPGPRTARRLRGGGCVEVEVVDEQTLQVVGAEGPGEGAGGQQRAPRKRRRAVTERAEAAEAGGPLATGPAWALEALGISADGATAGQLRAAYRRRARQVHPDKQGAESTAQVFHEVTAAYEAAQRALAAEAPAEPGPAGAGRRG</sequence>
<dbReference type="EMBL" id="CAUYUJ010009231">
    <property type="protein sequence ID" value="CAK0826203.1"/>
    <property type="molecule type" value="Genomic_DNA"/>
</dbReference>
<evidence type="ECO:0000256" key="1">
    <source>
        <dbReference type="SAM" id="MobiDB-lite"/>
    </source>
</evidence>
<dbReference type="InterPro" id="IPR011050">
    <property type="entry name" value="Pectin_lyase_fold/virulence"/>
</dbReference>
<dbReference type="Proteomes" id="UP001189429">
    <property type="component" value="Unassembled WGS sequence"/>
</dbReference>
<dbReference type="InterPro" id="IPR001623">
    <property type="entry name" value="DnaJ_domain"/>
</dbReference>
<dbReference type="Gene3D" id="1.10.287.110">
    <property type="entry name" value="DnaJ domain"/>
    <property type="match status" value="1"/>
</dbReference>
<dbReference type="InterPro" id="IPR039448">
    <property type="entry name" value="Beta_helix"/>
</dbReference>
<proteinExistence type="predicted"/>
<dbReference type="SUPFAM" id="SSF46565">
    <property type="entry name" value="Chaperone J-domain"/>
    <property type="match status" value="1"/>
</dbReference>
<feature type="non-terminal residue" evidence="3">
    <location>
        <position position="383"/>
    </location>
</feature>
<feature type="region of interest" description="Disordered" evidence="1">
    <location>
        <begin position="267"/>
        <end position="302"/>
    </location>
</feature>
<dbReference type="PROSITE" id="PS50076">
    <property type="entry name" value="DNAJ_2"/>
    <property type="match status" value="1"/>
</dbReference>
<evidence type="ECO:0000313" key="3">
    <source>
        <dbReference type="EMBL" id="CAK0826203.1"/>
    </source>
</evidence>
<evidence type="ECO:0000259" key="2">
    <source>
        <dbReference type="PROSITE" id="PS50076"/>
    </source>
</evidence>
<comment type="caution">
    <text evidence="3">The sequence shown here is derived from an EMBL/GenBank/DDBJ whole genome shotgun (WGS) entry which is preliminary data.</text>
</comment>
<gene>
    <name evidence="3" type="ORF">PCOR1329_LOCUS26137</name>
</gene>
<keyword evidence="4" id="KW-1185">Reference proteome</keyword>
<dbReference type="Pfam" id="PF00226">
    <property type="entry name" value="DnaJ"/>
    <property type="match status" value="1"/>
</dbReference>
<dbReference type="SUPFAM" id="SSF51126">
    <property type="entry name" value="Pectin lyase-like"/>
    <property type="match status" value="1"/>
</dbReference>
<feature type="domain" description="J" evidence="2">
    <location>
        <begin position="310"/>
        <end position="367"/>
    </location>
</feature>
<accession>A0ABN9S363</accession>
<dbReference type="Pfam" id="PF13229">
    <property type="entry name" value="Beta_helix"/>
    <property type="match status" value="1"/>
</dbReference>
<evidence type="ECO:0000313" key="4">
    <source>
        <dbReference type="Proteomes" id="UP001189429"/>
    </source>
</evidence>
<dbReference type="InterPro" id="IPR036869">
    <property type="entry name" value="J_dom_sf"/>
</dbReference>
<reference evidence="3" key="1">
    <citation type="submission" date="2023-10" db="EMBL/GenBank/DDBJ databases">
        <authorList>
            <person name="Chen Y."/>
            <person name="Shah S."/>
            <person name="Dougan E. K."/>
            <person name="Thang M."/>
            <person name="Chan C."/>
        </authorList>
    </citation>
    <scope>NUCLEOTIDE SEQUENCE [LARGE SCALE GENOMIC DNA]</scope>
</reference>
<name>A0ABN9S363_9DINO</name>